<dbReference type="RefSeq" id="WP_281533552.1">
    <property type="nucleotide sequence ID" value="NZ_CP075584.1"/>
</dbReference>
<dbReference type="EMBL" id="CP075584">
    <property type="protein sequence ID" value="WBM79038.1"/>
    <property type="molecule type" value="Genomic_DNA"/>
</dbReference>
<dbReference type="Gene3D" id="2.60.120.200">
    <property type="match status" value="1"/>
</dbReference>
<dbReference type="Pfam" id="PF19077">
    <property type="entry name" value="Big_13"/>
    <property type="match status" value="3"/>
</dbReference>
<name>A0ABY7N954_9MICO</name>
<dbReference type="InterPro" id="IPR044016">
    <property type="entry name" value="Big_13"/>
</dbReference>
<keyword evidence="4" id="KW-1185">Reference proteome</keyword>
<accession>A0ABY7N954</accession>
<dbReference type="SUPFAM" id="SSF49899">
    <property type="entry name" value="Concanavalin A-like lectins/glucanases"/>
    <property type="match status" value="1"/>
</dbReference>
<evidence type="ECO:0000259" key="2">
    <source>
        <dbReference type="Pfam" id="PF19077"/>
    </source>
</evidence>
<proteinExistence type="predicted"/>
<evidence type="ECO:0000256" key="1">
    <source>
        <dbReference type="SAM" id="SignalP"/>
    </source>
</evidence>
<feature type="domain" description="Bacterial Ig-like" evidence="2">
    <location>
        <begin position="550"/>
        <end position="624"/>
    </location>
</feature>
<feature type="domain" description="Bacterial Ig-like" evidence="2">
    <location>
        <begin position="360"/>
        <end position="434"/>
    </location>
</feature>
<dbReference type="InterPro" id="IPR013320">
    <property type="entry name" value="ConA-like_dom_sf"/>
</dbReference>
<protein>
    <submittedName>
        <fullName evidence="3">Ig-like domain repeat protein</fullName>
    </submittedName>
</protein>
<keyword evidence="1" id="KW-0732">Signal</keyword>
<organism evidence="3 4">
    <name type="scientific">Cryobacterium breve</name>
    <dbReference type="NCBI Taxonomy" id="1259258"/>
    <lineage>
        <taxon>Bacteria</taxon>
        <taxon>Bacillati</taxon>
        <taxon>Actinomycetota</taxon>
        <taxon>Actinomycetes</taxon>
        <taxon>Micrococcales</taxon>
        <taxon>Microbacteriaceae</taxon>
        <taxon>Cryobacterium</taxon>
    </lineage>
</organism>
<dbReference type="InterPro" id="IPR013783">
    <property type="entry name" value="Ig-like_fold"/>
</dbReference>
<dbReference type="Gene3D" id="2.60.40.10">
    <property type="entry name" value="Immunoglobulins"/>
    <property type="match status" value="3"/>
</dbReference>
<feature type="domain" description="Bacterial Ig-like" evidence="2">
    <location>
        <begin position="449"/>
        <end position="519"/>
    </location>
</feature>
<feature type="chain" id="PRO_5046133474" evidence="1">
    <location>
        <begin position="33"/>
        <end position="647"/>
    </location>
</feature>
<evidence type="ECO:0000313" key="3">
    <source>
        <dbReference type="EMBL" id="WBM79038.1"/>
    </source>
</evidence>
<gene>
    <name evidence="3" type="ORF">KIV56_10865</name>
</gene>
<dbReference type="NCBIfam" id="NF033510">
    <property type="entry name" value="Ca_tandemer"/>
    <property type="match status" value="3"/>
</dbReference>
<sequence>MHSPLNNRNRGVARGALSRRLLALLVAPGVLAAGIVATAAAPASAAPTAQVPVAGTTVLTESFSGSTTSDAAWRAFGGSCLTHSTAVSAADGTALGGCATHLNAPDATADSGYLQLTDSTYWARAGVVNNTTLASKNGLDVTFDQYQFGSGYGGDGLSFFLANGAADVTTIGGLGSSLGYAQNKNQPAAPNGINGGYLGLGLDAFGAFTTGNDGHGTGCAAAEPTNTKANSIVLRGPGQAKIGYCFLSSVNLDPTTQSLRTKTSVSTPTAAMARRIRVVVSADVRPTVTVYAAFPASGPLARVLQYTMTDAAPATYKLGFAAGTGSTTDTHLISNLTVATVVPLDTTAPVVTITGGAAVVTKATAATISGSTDEAAGTAVTVTIAGQTLKTTVAAGGTWSVTPVTLAEGSYPVVVSITDTAGNTGTATQTLTVDKTAPVVTITGGSGTVTTSNATPVISGTTTESAGSTVTVTVSGQTLTTKVLTGGTWSVTPATLAVGCRTVTASITDAAGNTGKATQTLKTTAPVVVPPVVVQPVVVPPVVPAALWTTNYNAPVIQGTTDAAVGTQVQVTISGQVFTTQVLSGGLWGVRLNQLNNGTYTVVVSARNAAGATGSATQQLIIDTNALAPAASAGSACAPSRPTARSR</sequence>
<reference evidence="3 4" key="1">
    <citation type="submission" date="2021-05" db="EMBL/GenBank/DDBJ databases">
        <authorList>
            <person name="Kumar R."/>
            <person name="Kumar A."/>
            <person name="Mukhia S."/>
        </authorList>
    </citation>
    <scope>NUCLEOTIDE SEQUENCE [LARGE SCALE GENOMIC DNA]</scope>
    <source>
        <strain evidence="3 4">ERMR7:08</strain>
    </source>
</reference>
<dbReference type="Proteomes" id="UP001212421">
    <property type="component" value="Chromosome"/>
</dbReference>
<feature type="signal peptide" evidence="1">
    <location>
        <begin position="1"/>
        <end position="32"/>
    </location>
</feature>
<evidence type="ECO:0000313" key="4">
    <source>
        <dbReference type="Proteomes" id="UP001212421"/>
    </source>
</evidence>